<proteinExistence type="predicted"/>
<protein>
    <submittedName>
        <fullName evidence="1">Uncharacterized protein</fullName>
    </submittedName>
</protein>
<dbReference type="STRING" id="1401685.P857_969"/>
<sequence>MYFNQQQYKSYINDRLFYNRTLYKLDVIIGKDQKVMCGSKVYVELLKGQDYSIIDQKIENKIFSVGMSNNRLLNTGIIGMKLKGERIIKEQNSHNFYKITIQDILDNKISDIKEKIRIFSHENNFEQAYMCGDTIEVLYTLYDISYNIIKKEKTSFIIGDTNIHPVLNLSVENMQKGTKRTVIFNNSVDITQLFDQKTHKDSLLIMEISC</sequence>
<dbReference type="EMBL" id="AXCJ01000001">
    <property type="protein sequence ID" value="ETO91792.1"/>
    <property type="molecule type" value="Genomic_DNA"/>
</dbReference>
<dbReference type="AlphaFoldDB" id="W2V2B7"/>
<name>W2V2B7_9RICK</name>
<evidence type="ECO:0000313" key="1">
    <source>
        <dbReference type="EMBL" id="ETO91792.1"/>
    </source>
</evidence>
<reference evidence="1 2" key="1">
    <citation type="journal article" date="2013" name="PLoS ONE">
        <title>Bacterial endosymbiosis in a chordate host: long-term co-evolution and conservation of secondary metabolism.</title>
        <authorList>
            <person name="Kwan J.C."/>
            <person name="Schmidt E.W."/>
        </authorList>
    </citation>
    <scope>NUCLEOTIDE SEQUENCE [LARGE SCALE GENOMIC DNA]</scope>
    <source>
        <strain evidence="2">L6</strain>
    </source>
</reference>
<comment type="caution">
    <text evidence="1">The sequence shown here is derived from an EMBL/GenBank/DDBJ whole genome shotgun (WGS) entry which is preliminary data.</text>
</comment>
<accession>W2V2B7</accession>
<keyword evidence="2" id="KW-1185">Reference proteome</keyword>
<dbReference type="SUPFAM" id="SSF54534">
    <property type="entry name" value="FKBP-like"/>
    <property type="match status" value="1"/>
</dbReference>
<evidence type="ECO:0000313" key="2">
    <source>
        <dbReference type="Proteomes" id="UP000018951"/>
    </source>
</evidence>
<organism evidence="1 2">
    <name type="scientific">Candidatus Xenolissoclinum pacificiensis L6</name>
    <dbReference type="NCBI Taxonomy" id="1401685"/>
    <lineage>
        <taxon>Bacteria</taxon>
        <taxon>Pseudomonadati</taxon>
        <taxon>Pseudomonadota</taxon>
        <taxon>Alphaproteobacteria</taxon>
        <taxon>Rickettsiales</taxon>
        <taxon>Anaplasmataceae</taxon>
        <taxon>Candidatus Xenolissoclinum</taxon>
    </lineage>
</organism>
<dbReference type="Proteomes" id="UP000018951">
    <property type="component" value="Unassembled WGS sequence"/>
</dbReference>
<gene>
    <name evidence="1" type="ORF">P857_969</name>
</gene>